<proteinExistence type="predicted"/>
<name>X1CA05_9ZZZZ</name>
<accession>X1CA05</accession>
<organism evidence="1">
    <name type="scientific">marine sediment metagenome</name>
    <dbReference type="NCBI Taxonomy" id="412755"/>
    <lineage>
        <taxon>unclassified sequences</taxon>
        <taxon>metagenomes</taxon>
        <taxon>ecological metagenomes</taxon>
    </lineage>
</organism>
<evidence type="ECO:0000313" key="1">
    <source>
        <dbReference type="EMBL" id="GAG90072.1"/>
    </source>
</evidence>
<feature type="non-terminal residue" evidence="1">
    <location>
        <position position="132"/>
    </location>
</feature>
<reference evidence="1" key="1">
    <citation type="journal article" date="2014" name="Front. Microbiol.">
        <title>High frequency of phylogenetically diverse reductive dehalogenase-homologous genes in deep subseafloor sedimentary metagenomes.</title>
        <authorList>
            <person name="Kawai M."/>
            <person name="Futagami T."/>
            <person name="Toyoda A."/>
            <person name="Takaki Y."/>
            <person name="Nishi S."/>
            <person name="Hori S."/>
            <person name="Arai W."/>
            <person name="Tsubouchi T."/>
            <person name="Morono Y."/>
            <person name="Uchiyama I."/>
            <person name="Ito T."/>
            <person name="Fujiyama A."/>
            <person name="Inagaki F."/>
            <person name="Takami H."/>
        </authorList>
    </citation>
    <scope>NUCLEOTIDE SEQUENCE</scope>
    <source>
        <strain evidence="1">Expedition CK06-06</strain>
    </source>
</reference>
<comment type="caution">
    <text evidence="1">The sequence shown here is derived from an EMBL/GenBank/DDBJ whole genome shotgun (WGS) entry which is preliminary data.</text>
</comment>
<dbReference type="EMBL" id="BART01028277">
    <property type="protein sequence ID" value="GAG90072.1"/>
    <property type="molecule type" value="Genomic_DNA"/>
</dbReference>
<sequence length="132" mass="13669">MADPWGPAKRQVTGLNEWVARFGAQDVDNMLIDAPWVGNKPIYVAENASIIIGVLDDDAGIQTLVNDAGEVTESNSAAGNAVMNDIEEAVQNSQVLFPTAAGGLTIGGNNFWTPFAPVMVTADGAGNPNAGV</sequence>
<gene>
    <name evidence="1" type="ORF">S01H4_49909</name>
</gene>
<dbReference type="AlphaFoldDB" id="X1CA05"/>
<protein>
    <submittedName>
        <fullName evidence="1">Uncharacterized protein</fullName>
    </submittedName>
</protein>